<evidence type="ECO:0000256" key="3">
    <source>
        <dbReference type="ARBA" id="ARBA00022692"/>
    </source>
</evidence>
<comment type="caution">
    <text evidence="10">The sequence shown here is derived from an EMBL/GenBank/DDBJ whole genome shotgun (WGS) entry which is preliminary data.</text>
</comment>
<keyword evidence="3 7" id="KW-0812">Transmembrane</keyword>
<dbReference type="EMBL" id="JANPWB010000016">
    <property type="protein sequence ID" value="KAJ1085883.1"/>
    <property type="molecule type" value="Genomic_DNA"/>
</dbReference>
<feature type="transmembrane region" description="Helical" evidence="7">
    <location>
        <begin position="231"/>
        <end position="262"/>
    </location>
</feature>
<evidence type="ECO:0000256" key="1">
    <source>
        <dbReference type="ARBA" id="ARBA00004141"/>
    </source>
</evidence>
<evidence type="ECO:0000256" key="7">
    <source>
        <dbReference type="RuleBase" id="RU079119"/>
    </source>
</evidence>
<accession>A0AAV7L455</accession>
<dbReference type="InterPro" id="IPR001594">
    <property type="entry name" value="Palmitoyltrfase_DHHC"/>
</dbReference>
<evidence type="ECO:0000256" key="5">
    <source>
        <dbReference type="ARBA" id="ARBA00023136"/>
    </source>
</evidence>
<dbReference type="GO" id="GO:0016020">
    <property type="term" value="C:membrane"/>
    <property type="evidence" value="ECO:0007669"/>
    <property type="project" value="UniProtKB-SubCell"/>
</dbReference>
<evidence type="ECO:0000313" key="11">
    <source>
        <dbReference type="Proteomes" id="UP001066276"/>
    </source>
</evidence>
<reference evidence="10" key="1">
    <citation type="journal article" date="2022" name="bioRxiv">
        <title>Sequencing and chromosome-scale assembly of the giantPleurodeles waltlgenome.</title>
        <authorList>
            <person name="Brown T."/>
            <person name="Elewa A."/>
            <person name="Iarovenko S."/>
            <person name="Subramanian E."/>
            <person name="Araus A.J."/>
            <person name="Petzold A."/>
            <person name="Susuki M."/>
            <person name="Suzuki K.-i.T."/>
            <person name="Hayashi T."/>
            <person name="Toyoda A."/>
            <person name="Oliveira C."/>
            <person name="Osipova E."/>
            <person name="Leigh N.D."/>
            <person name="Simon A."/>
            <person name="Yun M.H."/>
        </authorList>
    </citation>
    <scope>NUCLEOTIDE SEQUENCE</scope>
    <source>
        <strain evidence="10">20211129_DDA</strain>
        <tissue evidence="10">Liver</tissue>
    </source>
</reference>
<evidence type="ECO:0000259" key="9">
    <source>
        <dbReference type="Pfam" id="PF01529"/>
    </source>
</evidence>
<dbReference type="AlphaFoldDB" id="A0AAV7L455"/>
<feature type="transmembrane region" description="Helical" evidence="7">
    <location>
        <begin position="70"/>
        <end position="93"/>
    </location>
</feature>
<dbReference type="InterPro" id="IPR039859">
    <property type="entry name" value="PFA4/ZDH16/20/ERF2-like"/>
</dbReference>
<dbReference type="Proteomes" id="UP001066276">
    <property type="component" value="Chromosome 12"/>
</dbReference>
<keyword evidence="11" id="KW-1185">Reference proteome</keyword>
<dbReference type="PANTHER" id="PTHR22883:SF22">
    <property type="entry name" value="PALMITOYLTRANSFERASE ZDHHC11-RELATED"/>
    <property type="match status" value="1"/>
</dbReference>
<evidence type="ECO:0000256" key="2">
    <source>
        <dbReference type="ARBA" id="ARBA00022679"/>
    </source>
</evidence>
<gene>
    <name evidence="10" type="ORF">NDU88_006007</name>
</gene>
<proteinExistence type="inferred from homology"/>
<sequence>MSCYSRRLRQTEPEQQNGGSGPRHVSTHSRVNGWSLPLHPFQLVAWLFYSYLAVVGFGIYVPLLPHGWKHAAYVVIGLLFVGHLVTHLVAITVDPADPSVLAKKSYSRPMPAFDRTKHKHVIQNLHCYLCEADVGPRAKHCSACNKCIADFDHHCKWLNNCVGGKNYWFFFCAVGSAVLGVLLLTMVVLYVFIQYFVNPADLRTDPQFERVTSNTTWFVFLPAAPVETTPAGILAIAILTVMLGVAPILLLGHLLVFHLYLLWKRLSTYDYMVHQRNTQSIRERKNIEEAQVTSDGTLADIVSTPRESDLPLSDRSSGLRYHDGGLISLGQPDGICTDVADTTSLA</sequence>
<protein>
    <recommendedName>
        <fullName evidence="7">Palmitoyltransferase</fullName>
        <ecNumber evidence="7">2.3.1.225</ecNumber>
    </recommendedName>
</protein>
<keyword evidence="2 7" id="KW-0808">Transferase</keyword>
<evidence type="ECO:0000256" key="8">
    <source>
        <dbReference type="SAM" id="MobiDB-lite"/>
    </source>
</evidence>
<dbReference type="EC" id="2.3.1.225" evidence="7"/>
<dbReference type="GO" id="GO:0006612">
    <property type="term" value="P:protein targeting to membrane"/>
    <property type="evidence" value="ECO:0007669"/>
    <property type="project" value="TreeGrafter"/>
</dbReference>
<keyword evidence="6 7" id="KW-0012">Acyltransferase</keyword>
<dbReference type="GO" id="GO:0005794">
    <property type="term" value="C:Golgi apparatus"/>
    <property type="evidence" value="ECO:0007669"/>
    <property type="project" value="TreeGrafter"/>
</dbReference>
<comment type="domain">
    <text evidence="7">The DHHC domain is required for palmitoyltransferase activity.</text>
</comment>
<comment type="catalytic activity">
    <reaction evidence="7">
        <text>L-cysteinyl-[protein] + hexadecanoyl-CoA = S-hexadecanoyl-L-cysteinyl-[protein] + CoA</text>
        <dbReference type="Rhea" id="RHEA:36683"/>
        <dbReference type="Rhea" id="RHEA-COMP:10131"/>
        <dbReference type="Rhea" id="RHEA-COMP:11032"/>
        <dbReference type="ChEBI" id="CHEBI:29950"/>
        <dbReference type="ChEBI" id="CHEBI:57287"/>
        <dbReference type="ChEBI" id="CHEBI:57379"/>
        <dbReference type="ChEBI" id="CHEBI:74151"/>
        <dbReference type="EC" id="2.3.1.225"/>
    </reaction>
</comment>
<comment type="subcellular location">
    <subcellularLocation>
        <location evidence="1">Membrane</location>
        <topology evidence="1">Multi-pass membrane protein</topology>
    </subcellularLocation>
</comment>
<feature type="transmembrane region" description="Helical" evidence="7">
    <location>
        <begin position="43"/>
        <end position="64"/>
    </location>
</feature>
<evidence type="ECO:0000256" key="6">
    <source>
        <dbReference type="ARBA" id="ARBA00023315"/>
    </source>
</evidence>
<dbReference type="PROSITE" id="PS50216">
    <property type="entry name" value="DHHC"/>
    <property type="match status" value="1"/>
</dbReference>
<feature type="domain" description="Palmitoyltransferase DHHC" evidence="9">
    <location>
        <begin position="123"/>
        <end position="274"/>
    </location>
</feature>
<dbReference type="Pfam" id="PF01529">
    <property type="entry name" value="DHHC"/>
    <property type="match status" value="1"/>
</dbReference>
<dbReference type="GO" id="GO:0019706">
    <property type="term" value="F:protein-cysteine S-palmitoyltransferase activity"/>
    <property type="evidence" value="ECO:0007669"/>
    <property type="project" value="UniProtKB-EC"/>
</dbReference>
<comment type="similarity">
    <text evidence="7">Belongs to the DHHC palmitoyltransferase family.</text>
</comment>
<keyword evidence="4 7" id="KW-1133">Transmembrane helix</keyword>
<keyword evidence="5 7" id="KW-0472">Membrane</keyword>
<dbReference type="PANTHER" id="PTHR22883">
    <property type="entry name" value="ZINC FINGER DHHC DOMAIN CONTAINING PROTEIN"/>
    <property type="match status" value="1"/>
</dbReference>
<evidence type="ECO:0000256" key="4">
    <source>
        <dbReference type="ARBA" id="ARBA00022989"/>
    </source>
</evidence>
<evidence type="ECO:0000313" key="10">
    <source>
        <dbReference type="EMBL" id="KAJ1085883.1"/>
    </source>
</evidence>
<dbReference type="GO" id="GO:0005783">
    <property type="term" value="C:endoplasmic reticulum"/>
    <property type="evidence" value="ECO:0007669"/>
    <property type="project" value="TreeGrafter"/>
</dbReference>
<name>A0AAV7L455_PLEWA</name>
<feature type="transmembrane region" description="Helical" evidence="7">
    <location>
        <begin position="167"/>
        <end position="193"/>
    </location>
</feature>
<organism evidence="10 11">
    <name type="scientific">Pleurodeles waltl</name>
    <name type="common">Iberian ribbed newt</name>
    <dbReference type="NCBI Taxonomy" id="8319"/>
    <lineage>
        <taxon>Eukaryota</taxon>
        <taxon>Metazoa</taxon>
        <taxon>Chordata</taxon>
        <taxon>Craniata</taxon>
        <taxon>Vertebrata</taxon>
        <taxon>Euteleostomi</taxon>
        <taxon>Amphibia</taxon>
        <taxon>Batrachia</taxon>
        <taxon>Caudata</taxon>
        <taxon>Salamandroidea</taxon>
        <taxon>Salamandridae</taxon>
        <taxon>Pleurodelinae</taxon>
        <taxon>Pleurodeles</taxon>
    </lineage>
</organism>
<feature type="region of interest" description="Disordered" evidence="8">
    <location>
        <begin position="1"/>
        <end position="26"/>
    </location>
</feature>